<evidence type="ECO:0000313" key="3">
    <source>
        <dbReference type="Proteomes" id="UP000075320"/>
    </source>
</evidence>
<evidence type="ECO:0000313" key="2">
    <source>
        <dbReference type="EMBL" id="KYG64751.1"/>
    </source>
</evidence>
<feature type="transmembrane region" description="Helical" evidence="1">
    <location>
        <begin position="288"/>
        <end position="304"/>
    </location>
</feature>
<gene>
    <name evidence="2" type="ORF">AZI86_11125</name>
</gene>
<organism evidence="2 3">
    <name type="scientific">Bdellovibrio bacteriovorus</name>
    <dbReference type="NCBI Taxonomy" id="959"/>
    <lineage>
        <taxon>Bacteria</taxon>
        <taxon>Pseudomonadati</taxon>
        <taxon>Bdellovibrionota</taxon>
        <taxon>Bdellovibrionia</taxon>
        <taxon>Bdellovibrionales</taxon>
        <taxon>Pseudobdellovibrionaceae</taxon>
        <taxon>Bdellovibrio</taxon>
    </lineage>
</organism>
<feature type="transmembrane region" description="Helical" evidence="1">
    <location>
        <begin position="118"/>
        <end position="137"/>
    </location>
</feature>
<reference evidence="2 3" key="1">
    <citation type="submission" date="2016-03" db="EMBL/GenBank/DDBJ databases">
        <authorList>
            <person name="Ploux O."/>
        </authorList>
    </citation>
    <scope>NUCLEOTIDE SEQUENCE [LARGE SCALE GENOMIC DNA]</scope>
    <source>
        <strain evidence="2 3">R0</strain>
    </source>
</reference>
<keyword evidence="3" id="KW-1185">Reference proteome</keyword>
<feature type="transmembrane region" description="Helical" evidence="1">
    <location>
        <begin position="189"/>
        <end position="213"/>
    </location>
</feature>
<protein>
    <recommendedName>
        <fullName evidence="4">Glycosyltransferase RgtA/B/C/D-like domain-containing protein</fullName>
    </recommendedName>
</protein>
<dbReference type="EMBL" id="LUKE01000002">
    <property type="protein sequence ID" value="KYG64751.1"/>
    <property type="molecule type" value="Genomic_DNA"/>
</dbReference>
<feature type="transmembrane region" description="Helical" evidence="1">
    <location>
        <begin position="220"/>
        <end position="237"/>
    </location>
</feature>
<comment type="caution">
    <text evidence="2">The sequence shown here is derived from an EMBL/GenBank/DDBJ whole genome shotgun (WGS) entry which is preliminary data.</text>
</comment>
<sequence length="373" mass="43630">MNLENLKYIFLALLSVLLFVTGVVTPQYNWDIIGYTAASYFQDGLRGEDLRAKTYQEISRVLPEQKYRDLTELGEYRRTVATDPTALEEHMPFYTIRMAYIGVVRSFEQGLNISAPTATFYTAAFFAGCTFFALGLLYTFHGVWMLLLFFIATLFSGFLDLAQLSSPDSMAAFFSILCLLLNKKNSRWIVVPLTILPFIRTDFIILAGIFGLLELRRARFANFFLYILPPLLGYFAVNSLNENYGYLKIFNFTLIQIDPHPKSMGIEVSLFPYLNAYLNCLADFIRHKHFWIFAGYFIIWWRNYKNKGDTYQQREFIVIFGFVLLHLLLFPAYYQRFFSWCAAIAGWRVISWILQNRNHLFSKFKFKTHFIKT</sequence>
<dbReference type="RefSeq" id="WP_061835262.1">
    <property type="nucleotide sequence ID" value="NZ_LUKE01000002.1"/>
</dbReference>
<dbReference type="Proteomes" id="UP000075320">
    <property type="component" value="Unassembled WGS sequence"/>
</dbReference>
<evidence type="ECO:0008006" key="4">
    <source>
        <dbReference type="Google" id="ProtNLM"/>
    </source>
</evidence>
<dbReference type="AlphaFoldDB" id="A0A150WL69"/>
<keyword evidence="1" id="KW-1133">Transmembrane helix</keyword>
<feature type="transmembrane region" description="Helical" evidence="1">
    <location>
        <begin position="316"/>
        <end position="331"/>
    </location>
</feature>
<proteinExistence type="predicted"/>
<accession>A0A150WL69</accession>
<feature type="transmembrane region" description="Helical" evidence="1">
    <location>
        <begin position="144"/>
        <end position="164"/>
    </location>
</feature>
<dbReference type="OrthoDB" id="8557899at2"/>
<keyword evidence="1" id="KW-0812">Transmembrane</keyword>
<evidence type="ECO:0000256" key="1">
    <source>
        <dbReference type="SAM" id="Phobius"/>
    </source>
</evidence>
<keyword evidence="1" id="KW-0472">Membrane</keyword>
<name>A0A150WL69_BDEBC</name>